<reference evidence="1 2" key="1">
    <citation type="submission" date="2017-11" db="EMBL/GenBank/DDBJ databases">
        <title>Draft genome sequence of Rhizobiales bacterium SY3-13.</title>
        <authorList>
            <person name="Sun C."/>
        </authorList>
    </citation>
    <scope>NUCLEOTIDE SEQUENCE [LARGE SCALE GENOMIC DNA]</scope>
    <source>
        <strain evidence="1 2">SY3-13</strain>
    </source>
</reference>
<gene>
    <name evidence="1" type="ORF">CVT23_05525</name>
</gene>
<comment type="caution">
    <text evidence="1">The sequence shown here is derived from an EMBL/GenBank/DDBJ whole genome shotgun (WGS) entry which is preliminary data.</text>
</comment>
<organism evidence="1 2">
    <name type="scientific">Minwuia thermotolerans</name>
    <dbReference type="NCBI Taxonomy" id="2056226"/>
    <lineage>
        <taxon>Bacteria</taxon>
        <taxon>Pseudomonadati</taxon>
        <taxon>Pseudomonadota</taxon>
        <taxon>Alphaproteobacteria</taxon>
        <taxon>Minwuiales</taxon>
        <taxon>Minwuiaceae</taxon>
        <taxon>Minwuia</taxon>
    </lineage>
</organism>
<sequence>MQSDTGTDVRQATWRQREQFPGPFEIPYLGQAGPRTRERAFLTKGHDLGELSGFVTDLWEAYSWKWIESRLSFRELYRLHWGPGTHSPTTVTPWYFGAAALADDLAFIGETLVDLHSLASEWADKAQEEGIDLASLEVGSPRSEHRAHVTDNLLQAYARAKLARAILRALQIDVTPPHMDFSAFDQYVKRNYGPSAPFLRY</sequence>
<protein>
    <submittedName>
        <fullName evidence="1">Uncharacterized protein</fullName>
    </submittedName>
</protein>
<name>A0A2M9G545_9PROT</name>
<evidence type="ECO:0000313" key="2">
    <source>
        <dbReference type="Proteomes" id="UP000229498"/>
    </source>
</evidence>
<dbReference type="EMBL" id="PHIG01000018">
    <property type="protein sequence ID" value="PJK30824.1"/>
    <property type="molecule type" value="Genomic_DNA"/>
</dbReference>
<dbReference type="Proteomes" id="UP000229498">
    <property type="component" value="Unassembled WGS sequence"/>
</dbReference>
<dbReference type="RefSeq" id="WP_109794296.1">
    <property type="nucleotide sequence ID" value="NZ_PHIG01000018.1"/>
</dbReference>
<evidence type="ECO:0000313" key="1">
    <source>
        <dbReference type="EMBL" id="PJK30824.1"/>
    </source>
</evidence>
<keyword evidence="2" id="KW-1185">Reference proteome</keyword>
<dbReference type="AlphaFoldDB" id="A0A2M9G545"/>
<proteinExistence type="predicted"/>
<accession>A0A2M9G545</accession>